<dbReference type="Gene3D" id="3.40.630.30">
    <property type="match status" value="1"/>
</dbReference>
<evidence type="ECO:0000259" key="3">
    <source>
        <dbReference type="PROSITE" id="PS51186"/>
    </source>
</evidence>
<evidence type="ECO:0000256" key="1">
    <source>
        <dbReference type="ARBA" id="ARBA00022679"/>
    </source>
</evidence>
<dbReference type="Proteomes" id="UP001500305">
    <property type="component" value="Unassembled WGS sequence"/>
</dbReference>
<comment type="caution">
    <text evidence="4">The sequence shown here is derived from an EMBL/GenBank/DDBJ whole genome shotgun (WGS) entry which is preliminary data.</text>
</comment>
<evidence type="ECO:0000313" key="4">
    <source>
        <dbReference type="EMBL" id="GAA2266626.1"/>
    </source>
</evidence>
<evidence type="ECO:0000256" key="2">
    <source>
        <dbReference type="ARBA" id="ARBA00023315"/>
    </source>
</evidence>
<keyword evidence="5" id="KW-1185">Reference proteome</keyword>
<dbReference type="Pfam" id="PF00583">
    <property type="entry name" value="Acetyltransf_1"/>
    <property type="match status" value="1"/>
</dbReference>
<dbReference type="RefSeq" id="WP_344639614.1">
    <property type="nucleotide sequence ID" value="NZ_BAAATR010000034.1"/>
</dbReference>
<dbReference type="SUPFAM" id="SSF55729">
    <property type="entry name" value="Acyl-CoA N-acyltransferases (Nat)"/>
    <property type="match status" value="1"/>
</dbReference>
<dbReference type="EMBL" id="BAAATR010000034">
    <property type="protein sequence ID" value="GAA2266626.1"/>
    <property type="molecule type" value="Genomic_DNA"/>
</dbReference>
<dbReference type="InterPro" id="IPR050832">
    <property type="entry name" value="Bact_Acetyltransf"/>
</dbReference>
<gene>
    <name evidence="4" type="ORF">GCM10010430_59550</name>
</gene>
<dbReference type="InterPro" id="IPR016181">
    <property type="entry name" value="Acyl_CoA_acyltransferase"/>
</dbReference>
<keyword evidence="1" id="KW-0808">Transferase</keyword>
<name>A0ABN3EQL8_9ACTN</name>
<reference evidence="4 5" key="1">
    <citation type="journal article" date="2019" name="Int. J. Syst. Evol. Microbiol.">
        <title>The Global Catalogue of Microorganisms (GCM) 10K type strain sequencing project: providing services to taxonomists for standard genome sequencing and annotation.</title>
        <authorList>
            <consortium name="The Broad Institute Genomics Platform"/>
            <consortium name="The Broad Institute Genome Sequencing Center for Infectious Disease"/>
            <person name="Wu L."/>
            <person name="Ma J."/>
        </authorList>
    </citation>
    <scope>NUCLEOTIDE SEQUENCE [LARGE SCALE GENOMIC DNA]</scope>
    <source>
        <strain evidence="4 5">JCM 7356</strain>
    </source>
</reference>
<keyword evidence="2" id="KW-0012">Acyltransferase</keyword>
<protein>
    <submittedName>
        <fullName evidence="4">GNAT family N-acetyltransferase</fullName>
    </submittedName>
</protein>
<dbReference type="CDD" id="cd04301">
    <property type="entry name" value="NAT_SF"/>
    <property type="match status" value="1"/>
</dbReference>
<dbReference type="PANTHER" id="PTHR43877">
    <property type="entry name" value="AMINOALKYLPHOSPHONATE N-ACETYLTRANSFERASE-RELATED-RELATED"/>
    <property type="match status" value="1"/>
</dbReference>
<dbReference type="InterPro" id="IPR000182">
    <property type="entry name" value="GNAT_dom"/>
</dbReference>
<feature type="domain" description="N-acetyltransferase" evidence="3">
    <location>
        <begin position="1"/>
        <end position="170"/>
    </location>
</feature>
<sequence length="172" mass="19003">MLIRGVVAADVPALARVHVDAWHVGYAGLMPQGLLDTTTVERRTASWERTVRTQRDPREKILIAEVDGTPAGFAHTGPGRDPDAAGTGELWALNVAPSHWGSGLAPYLIEAAHEALRHAGFERATLWVLTGNSRARRFYERHGWGPDSVTREETIRGFSVAELRYTLDLRLD</sequence>
<evidence type="ECO:0000313" key="5">
    <source>
        <dbReference type="Proteomes" id="UP001500305"/>
    </source>
</evidence>
<accession>A0ABN3EQL8</accession>
<organism evidence="4 5">
    <name type="scientific">Kitasatospora cystarginea</name>
    <dbReference type="NCBI Taxonomy" id="58350"/>
    <lineage>
        <taxon>Bacteria</taxon>
        <taxon>Bacillati</taxon>
        <taxon>Actinomycetota</taxon>
        <taxon>Actinomycetes</taxon>
        <taxon>Kitasatosporales</taxon>
        <taxon>Streptomycetaceae</taxon>
        <taxon>Kitasatospora</taxon>
    </lineage>
</organism>
<dbReference type="PROSITE" id="PS51186">
    <property type="entry name" value="GNAT"/>
    <property type="match status" value="1"/>
</dbReference>
<proteinExistence type="predicted"/>